<reference evidence="1" key="1">
    <citation type="submission" date="2020-07" db="EMBL/GenBank/DDBJ databases">
        <title>Draft Genome Sequence of a Deep-Sea Yeast, Naganishia (Cryptococcus) liquefaciens strain N6.</title>
        <authorList>
            <person name="Han Y.W."/>
            <person name="Kajitani R."/>
            <person name="Morimoto H."/>
            <person name="Parhat M."/>
            <person name="Tsubouchi H."/>
            <person name="Bakenova O."/>
            <person name="Ogata M."/>
            <person name="Argunhan B."/>
            <person name="Aoki R."/>
            <person name="Kajiwara S."/>
            <person name="Itoh T."/>
            <person name="Iwasaki H."/>
        </authorList>
    </citation>
    <scope>NUCLEOTIDE SEQUENCE</scope>
    <source>
        <strain evidence="1">N6</strain>
    </source>
</reference>
<evidence type="ECO:0000313" key="2">
    <source>
        <dbReference type="Proteomes" id="UP000620104"/>
    </source>
</evidence>
<dbReference type="AlphaFoldDB" id="A0A8H3YI21"/>
<sequence>MQKRTLPGLRVLTSQGSELQQDLNQKWVRLEAARKKVEEASRRLPDIFCKDNVGRFLTRTLDPMYNTWKPSSDEQLKQGLLRLGVTGHCPDVDPLECVAPSSQHVDAFEGKYSNIPDQQVRFWLLELDDMQDFAKACPFERARALGSQFISESGGYTLWRLLKLDPRMRRDIEEIENIFEQWLDELIECRGRLIGPPAHVNRSLTIAKSVEGESNAMETPDNSVFSLDTPAVTPATSAASCINPDGSPVTSLATQGFPCVSSKMRNDGPPKYYWTAPAPSACPPSSPFGSAL</sequence>
<dbReference type="EMBL" id="BLZA01000032">
    <property type="protein sequence ID" value="GHJ88767.1"/>
    <property type="molecule type" value="Genomic_DNA"/>
</dbReference>
<comment type="caution">
    <text evidence="1">The sequence shown here is derived from an EMBL/GenBank/DDBJ whole genome shotgun (WGS) entry which is preliminary data.</text>
</comment>
<gene>
    <name evidence="1" type="ORF">NliqN6_5169</name>
</gene>
<proteinExistence type="predicted"/>
<evidence type="ECO:0000313" key="1">
    <source>
        <dbReference type="EMBL" id="GHJ88767.1"/>
    </source>
</evidence>
<protein>
    <submittedName>
        <fullName evidence="1">Uncharacterized protein</fullName>
    </submittedName>
</protein>
<name>A0A8H3YI21_9TREE</name>
<organism evidence="1 2">
    <name type="scientific">Naganishia liquefaciens</name>
    <dbReference type="NCBI Taxonomy" id="104408"/>
    <lineage>
        <taxon>Eukaryota</taxon>
        <taxon>Fungi</taxon>
        <taxon>Dikarya</taxon>
        <taxon>Basidiomycota</taxon>
        <taxon>Agaricomycotina</taxon>
        <taxon>Tremellomycetes</taxon>
        <taxon>Filobasidiales</taxon>
        <taxon>Filobasidiaceae</taxon>
        <taxon>Naganishia</taxon>
    </lineage>
</organism>
<dbReference type="Proteomes" id="UP000620104">
    <property type="component" value="Unassembled WGS sequence"/>
</dbReference>
<keyword evidence="2" id="KW-1185">Reference proteome</keyword>
<accession>A0A8H3YI21</accession>